<dbReference type="EMBL" id="CH991731">
    <property type="protein sequence ID" value="EDQ84002.1"/>
    <property type="molecule type" value="Genomic_DNA"/>
</dbReference>
<dbReference type="AlphaFoldDB" id="A9VEN9"/>
<proteinExistence type="predicted"/>
<dbReference type="Pfam" id="PF01833">
    <property type="entry name" value="TIG"/>
    <property type="match status" value="4"/>
</dbReference>
<protein>
    <recommendedName>
        <fullName evidence="1">IPT/TIG domain-containing protein</fullName>
    </recommendedName>
</protein>
<feature type="non-terminal residue" evidence="2">
    <location>
        <position position="377"/>
    </location>
</feature>
<gene>
    <name evidence="2" type="ORF">MONBRDRAFT_13240</name>
</gene>
<reference evidence="2" key="1">
    <citation type="journal article" date="2008" name="Nature">
        <title>The genome of the choanoflagellate Monosiga brevicollis and the origin of metazoans.</title>
        <authorList>
            <consortium name="JGI Sequencing"/>
            <person name="King N."/>
            <person name="Westbrook M.J."/>
            <person name="Young S.L."/>
            <person name="Kuo A."/>
            <person name="Abedin M."/>
            <person name="Chapman J."/>
            <person name="Fairclough S."/>
            <person name="Hellsten U."/>
            <person name="Isogai Y."/>
            <person name="Letunic I."/>
            <person name="Marr M."/>
            <person name="Pincus D."/>
            <person name="Putnam N."/>
            <person name="Rokas A."/>
            <person name="Wright K.J."/>
            <person name="Zuzow R."/>
            <person name="Dirks W."/>
            <person name="Good M."/>
            <person name="Goodstein D."/>
            <person name="Lemons D."/>
            <person name="Li W."/>
            <person name="Lyons J.B."/>
            <person name="Morris A."/>
            <person name="Nichols S."/>
            <person name="Richter D.J."/>
            <person name="Salamov A."/>
            <person name="Bork P."/>
            <person name="Lim W.A."/>
            <person name="Manning G."/>
            <person name="Miller W.T."/>
            <person name="McGinnis W."/>
            <person name="Shapiro H."/>
            <person name="Tjian R."/>
            <person name="Grigoriev I.V."/>
            <person name="Rokhsar D."/>
        </authorList>
    </citation>
    <scope>NUCLEOTIDE SEQUENCE [LARGE SCALE GENOMIC DNA]</scope>
    <source>
        <strain evidence="2">MX1</strain>
    </source>
</reference>
<sequence>AWQFVAEPVVLAVTPAQALPDAELIIYGNNLRGGAAHISEVTFDSVSATILAETNVLVRVLLPRGPSKGNATLRITASTGAYAVLNNAVEYLEDANLTSVVPFSGQYGTRVTVTGTNLLLGGTRILSARLAGVEAVIASANNSHVVLLAGRGSGLAGSGPLLLISDSLASFTSDSSVFSYLDLGDVDSVVPSRGVSGAVVTLTGTNLLGGGSSLTSVTFGSSSATVLSATSTRVVVQTSLAPALTPVDLTLVADTGAEITQSRGFQFVALPVISSIVPTSGNRGTRVTIQGQRLLLGAEALHSVGFNISGASATILSASASELVVQLAETVAEQAAQLVLTSIDNATVTTNATLDFVAPAVVEEVEPTMVYAGTLVT</sequence>
<dbReference type="PANTHER" id="PTHR22625:SF70">
    <property type="entry name" value="PLEXIN A, ISOFORM A"/>
    <property type="match status" value="1"/>
</dbReference>
<dbReference type="InParanoid" id="A9VEN9"/>
<feature type="domain" description="IPT/TIG" evidence="1">
    <location>
        <begin position="270"/>
        <end position="357"/>
    </location>
</feature>
<dbReference type="GO" id="GO:0017154">
    <property type="term" value="F:semaphorin receptor activity"/>
    <property type="evidence" value="ECO:0007669"/>
    <property type="project" value="InterPro"/>
</dbReference>
<keyword evidence="3" id="KW-1185">Reference proteome</keyword>
<dbReference type="InterPro" id="IPR031148">
    <property type="entry name" value="Plexin"/>
</dbReference>
<dbReference type="CDD" id="cd00102">
    <property type="entry name" value="IPT"/>
    <property type="match status" value="1"/>
</dbReference>
<dbReference type="SMART" id="SM00429">
    <property type="entry name" value="IPT"/>
    <property type="match status" value="3"/>
</dbReference>
<dbReference type="InterPro" id="IPR002909">
    <property type="entry name" value="IPT_dom"/>
</dbReference>
<dbReference type="InterPro" id="IPR013783">
    <property type="entry name" value="Ig-like_fold"/>
</dbReference>
<dbReference type="Gene3D" id="2.60.40.10">
    <property type="entry name" value="Immunoglobulins"/>
    <property type="match status" value="4"/>
</dbReference>
<evidence type="ECO:0000313" key="3">
    <source>
        <dbReference type="Proteomes" id="UP000001357"/>
    </source>
</evidence>
<name>A9VEN9_MONBE</name>
<dbReference type="SUPFAM" id="SSF81296">
    <property type="entry name" value="E set domains"/>
    <property type="match status" value="4"/>
</dbReference>
<feature type="domain" description="IPT/TIG" evidence="1">
    <location>
        <begin position="94"/>
        <end position="181"/>
    </location>
</feature>
<dbReference type="KEGG" id="mbr:MONBRDRAFT_13240"/>
<dbReference type="GeneID" id="5896447"/>
<dbReference type="RefSeq" id="XP_001751186.1">
    <property type="nucleotide sequence ID" value="XM_001751134.1"/>
</dbReference>
<evidence type="ECO:0000259" key="1">
    <source>
        <dbReference type="SMART" id="SM00429"/>
    </source>
</evidence>
<feature type="domain" description="IPT/TIG" evidence="1">
    <location>
        <begin position="183"/>
        <end position="268"/>
    </location>
</feature>
<accession>A9VEN9</accession>
<evidence type="ECO:0000313" key="2">
    <source>
        <dbReference type="EMBL" id="EDQ84002.1"/>
    </source>
</evidence>
<dbReference type="InterPro" id="IPR014756">
    <property type="entry name" value="Ig_E-set"/>
</dbReference>
<dbReference type="STRING" id="81824.A9VEN9"/>
<dbReference type="Proteomes" id="UP000001357">
    <property type="component" value="Unassembled WGS sequence"/>
</dbReference>
<feature type="non-terminal residue" evidence="2">
    <location>
        <position position="1"/>
    </location>
</feature>
<dbReference type="PANTHER" id="PTHR22625">
    <property type="entry name" value="PLEXIN"/>
    <property type="match status" value="1"/>
</dbReference>
<organism evidence="2 3">
    <name type="scientific">Monosiga brevicollis</name>
    <name type="common">Choanoflagellate</name>
    <dbReference type="NCBI Taxonomy" id="81824"/>
    <lineage>
        <taxon>Eukaryota</taxon>
        <taxon>Choanoflagellata</taxon>
        <taxon>Craspedida</taxon>
        <taxon>Salpingoecidae</taxon>
        <taxon>Monosiga</taxon>
    </lineage>
</organism>